<dbReference type="Proteomes" id="UP001066276">
    <property type="component" value="Chromosome 6"/>
</dbReference>
<evidence type="ECO:0000256" key="1">
    <source>
        <dbReference type="SAM" id="MobiDB-lite"/>
    </source>
</evidence>
<comment type="caution">
    <text evidence="2">The sequence shown here is derived from an EMBL/GenBank/DDBJ whole genome shotgun (WGS) entry which is preliminary data.</text>
</comment>
<feature type="compositionally biased region" description="Basic and acidic residues" evidence="1">
    <location>
        <begin position="150"/>
        <end position="161"/>
    </location>
</feature>
<dbReference type="AlphaFoldDB" id="A0AAV7QHS1"/>
<dbReference type="EMBL" id="JANPWB010000010">
    <property type="protein sequence ID" value="KAJ1137810.1"/>
    <property type="molecule type" value="Genomic_DNA"/>
</dbReference>
<protein>
    <submittedName>
        <fullName evidence="2">Uncharacterized protein</fullName>
    </submittedName>
</protein>
<sequence>MDQSPRPCQRDTVFLFPWKLQKGCSCQCPKQVPHREGSWGGLRGGSAWALGTGEGWNRRGSGSDRQTWVNSTETGPGSGRKEQELSTVLETGSNAVPDETEAGATTENARKQGGYTAPPALKRACHSRWHLWPGDAIRTQRQRSTVQGSREARGKTKDKAPASEIVKRLSAVNEQKCLPKEVGICKY</sequence>
<proteinExistence type="predicted"/>
<feature type="compositionally biased region" description="Polar residues" evidence="1">
    <location>
        <begin position="63"/>
        <end position="75"/>
    </location>
</feature>
<feature type="region of interest" description="Disordered" evidence="1">
    <location>
        <begin position="35"/>
        <end position="118"/>
    </location>
</feature>
<evidence type="ECO:0000313" key="2">
    <source>
        <dbReference type="EMBL" id="KAJ1137810.1"/>
    </source>
</evidence>
<evidence type="ECO:0000313" key="3">
    <source>
        <dbReference type="Proteomes" id="UP001066276"/>
    </source>
</evidence>
<reference evidence="2" key="1">
    <citation type="journal article" date="2022" name="bioRxiv">
        <title>Sequencing and chromosome-scale assembly of the giantPleurodeles waltlgenome.</title>
        <authorList>
            <person name="Brown T."/>
            <person name="Elewa A."/>
            <person name="Iarovenko S."/>
            <person name="Subramanian E."/>
            <person name="Araus A.J."/>
            <person name="Petzold A."/>
            <person name="Susuki M."/>
            <person name="Suzuki K.-i.T."/>
            <person name="Hayashi T."/>
            <person name="Toyoda A."/>
            <person name="Oliveira C."/>
            <person name="Osipova E."/>
            <person name="Leigh N.D."/>
            <person name="Simon A."/>
            <person name="Yun M.H."/>
        </authorList>
    </citation>
    <scope>NUCLEOTIDE SEQUENCE</scope>
    <source>
        <strain evidence="2">20211129_DDA</strain>
        <tissue evidence="2">Liver</tissue>
    </source>
</reference>
<feature type="region of interest" description="Disordered" evidence="1">
    <location>
        <begin position="138"/>
        <end position="161"/>
    </location>
</feature>
<feature type="compositionally biased region" description="Polar residues" evidence="1">
    <location>
        <begin position="85"/>
        <end position="94"/>
    </location>
</feature>
<gene>
    <name evidence="2" type="ORF">NDU88_004206</name>
</gene>
<name>A0AAV7QHS1_PLEWA</name>
<accession>A0AAV7QHS1</accession>
<keyword evidence="3" id="KW-1185">Reference proteome</keyword>
<organism evidence="2 3">
    <name type="scientific">Pleurodeles waltl</name>
    <name type="common">Iberian ribbed newt</name>
    <dbReference type="NCBI Taxonomy" id="8319"/>
    <lineage>
        <taxon>Eukaryota</taxon>
        <taxon>Metazoa</taxon>
        <taxon>Chordata</taxon>
        <taxon>Craniata</taxon>
        <taxon>Vertebrata</taxon>
        <taxon>Euteleostomi</taxon>
        <taxon>Amphibia</taxon>
        <taxon>Batrachia</taxon>
        <taxon>Caudata</taxon>
        <taxon>Salamandroidea</taxon>
        <taxon>Salamandridae</taxon>
        <taxon>Pleurodelinae</taxon>
        <taxon>Pleurodeles</taxon>
    </lineage>
</organism>